<name>A0ABW3ZTW8_9BACI</name>
<evidence type="ECO:0000313" key="1">
    <source>
        <dbReference type="EMBL" id="MFD1361689.1"/>
    </source>
</evidence>
<evidence type="ECO:0000313" key="2">
    <source>
        <dbReference type="Proteomes" id="UP001597178"/>
    </source>
</evidence>
<organism evidence="1 2">
    <name type="scientific">Lentibacillus salinarum</name>
    <dbReference type="NCBI Taxonomy" id="446820"/>
    <lineage>
        <taxon>Bacteria</taxon>
        <taxon>Bacillati</taxon>
        <taxon>Bacillota</taxon>
        <taxon>Bacilli</taxon>
        <taxon>Bacillales</taxon>
        <taxon>Bacillaceae</taxon>
        <taxon>Lentibacillus</taxon>
    </lineage>
</organism>
<dbReference type="Proteomes" id="UP001597178">
    <property type="component" value="Unassembled WGS sequence"/>
</dbReference>
<protein>
    <submittedName>
        <fullName evidence="1">TIGR03826 family flagellar region protein</fullName>
    </submittedName>
</protein>
<keyword evidence="1" id="KW-0966">Cell projection</keyword>
<dbReference type="RefSeq" id="WP_382399500.1">
    <property type="nucleotide sequence ID" value="NZ_JBHTNH010000017.1"/>
</dbReference>
<keyword evidence="2" id="KW-1185">Reference proteome</keyword>
<dbReference type="EMBL" id="JBHTNH010000017">
    <property type="protein sequence ID" value="MFD1361689.1"/>
    <property type="molecule type" value="Genomic_DNA"/>
</dbReference>
<dbReference type="InterPro" id="IPR022258">
    <property type="entry name" value="Flagellar_operon_YvyF"/>
</dbReference>
<keyword evidence="1" id="KW-0969">Cilium</keyword>
<keyword evidence="1" id="KW-0282">Flagellum</keyword>
<accession>A0ABW3ZTW8</accession>
<gene>
    <name evidence="1" type="ORF">ACFQ4A_08470</name>
</gene>
<sequence length="138" mass="16316">MAELANCSRCGKVFGKTFHDVCQACYREVEEAFRIVYRFLSKRENREATMNEIVKATAVEEALIIKFIKERRLRTSDFPKLAYPCERCGVNIVSGRLCADCSDELKKDLERHERLKEHERRKMTESESVYYTFNKFKK</sequence>
<reference evidence="2" key="1">
    <citation type="journal article" date="2019" name="Int. J. Syst. Evol. Microbiol.">
        <title>The Global Catalogue of Microorganisms (GCM) 10K type strain sequencing project: providing services to taxonomists for standard genome sequencing and annotation.</title>
        <authorList>
            <consortium name="The Broad Institute Genomics Platform"/>
            <consortium name="The Broad Institute Genome Sequencing Center for Infectious Disease"/>
            <person name="Wu L."/>
            <person name="Ma J."/>
        </authorList>
    </citation>
    <scope>NUCLEOTIDE SEQUENCE [LARGE SCALE GENOMIC DNA]</scope>
    <source>
        <strain evidence="2">CCUG 54822</strain>
    </source>
</reference>
<proteinExistence type="predicted"/>
<dbReference type="NCBIfam" id="TIGR03826">
    <property type="entry name" value="YvyF"/>
    <property type="match status" value="1"/>
</dbReference>
<comment type="caution">
    <text evidence="1">The sequence shown here is derived from an EMBL/GenBank/DDBJ whole genome shotgun (WGS) entry which is preliminary data.</text>
</comment>